<dbReference type="AlphaFoldDB" id="A0A8K9X6Q3"/>
<dbReference type="PANTHER" id="PTHR10367">
    <property type="entry name" value="MRNA-CAPPING ENZYME"/>
    <property type="match status" value="1"/>
</dbReference>
<gene>
    <name evidence="2" type="primary">RNGTT</name>
</gene>
<feature type="domain" description="Tyrosine specific protein phosphatases" evidence="1">
    <location>
        <begin position="11"/>
        <end position="74"/>
    </location>
</feature>
<dbReference type="PROSITE" id="PS50056">
    <property type="entry name" value="TYR_PHOSPHATASE_2"/>
    <property type="match status" value="1"/>
</dbReference>
<protein>
    <submittedName>
        <fullName evidence="2">RNA guanylyltransferase and 5'-phosphatase</fullName>
    </submittedName>
</protein>
<reference evidence="2" key="2">
    <citation type="submission" date="2025-08" db="UniProtKB">
        <authorList>
            <consortium name="Ensembl"/>
        </authorList>
    </citation>
    <scope>IDENTIFICATION</scope>
</reference>
<dbReference type="Ensembl" id="ENSOMYT00000137473.1">
    <property type="protein sequence ID" value="ENSOMYP00000128551.1"/>
    <property type="gene ID" value="ENSOMYG00000052237.1"/>
</dbReference>
<dbReference type="InterPro" id="IPR001339">
    <property type="entry name" value="mRNA_cap_enzyme_adenylation"/>
</dbReference>
<dbReference type="InterPro" id="IPR000340">
    <property type="entry name" value="Dual-sp_phosphatase_cat-dom"/>
</dbReference>
<dbReference type="Gene3D" id="3.30.470.30">
    <property type="entry name" value="DNA ligase/mRNA capping enzyme"/>
    <property type="match status" value="1"/>
</dbReference>
<dbReference type="GeneTree" id="ENSGT00940000156953"/>
<dbReference type="Proteomes" id="UP000694395">
    <property type="component" value="Chromosome 8"/>
</dbReference>
<dbReference type="SUPFAM" id="SSF52799">
    <property type="entry name" value="(Phosphotyrosine protein) phosphatases II"/>
    <property type="match status" value="1"/>
</dbReference>
<dbReference type="Pfam" id="PF00782">
    <property type="entry name" value="DSPc"/>
    <property type="match status" value="1"/>
</dbReference>
<organism evidence="2 3">
    <name type="scientific">Oncorhynchus mykiss</name>
    <name type="common">Rainbow trout</name>
    <name type="synonym">Salmo gairdneri</name>
    <dbReference type="NCBI Taxonomy" id="8022"/>
    <lineage>
        <taxon>Eukaryota</taxon>
        <taxon>Metazoa</taxon>
        <taxon>Chordata</taxon>
        <taxon>Craniata</taxon>
        <taxon>Vertebrata</taxon>
        <taxon>Euteleostomi</taxon>
        <taxon>Actinopterygii</taxon>
        <taxon>Neopterygii</taxon>
        <taxon>Teleostei</taxon>
        <taxon>Protacanthopterygii</taxon>
        <taxon>Salmoniformes</taxon>
        <taxon>Salmonidae</taxon>
        <taxon>Salmoninae</taxon>
        <taxon>Oncorhynchus</taxon>
    </lineage>
</organism>
<keyword evidence="3" id="KW-1185">Reference proteome</keyword>
<dbReference type="InterPro" id="IPR029021">
    <property type="entry name" value="Prot-tyrosine_phosphatase-like"/>
</dbReference>
<dbReference type="InterPro" id="IPR000387">
    <property type="entry name" value="Tyr_Pase_dom"/>
</dbReference>
<reference evidence="2" key="3">
    <citation type="submission" date="2025-09" db="UniProtKB">
        <authorList>
            <consortium name="Ensembl"/>
        </authorList>
    </citation>
    <scope>IDENTIFICATION</scope>
</reference>
<dbReference type="Gene3D" id="3.30.1490.430">
    <property type="match status" value="1"/>
</dbReference>
<accession>A0A8K9X6Q3</accession>
<dbReference type="Pfam" id="PF01331">
    <property type="entry name" value="mRNA_cap_enzyme"/>
    <property type="match status" value="1"/>
</dbReference>
<evidence type="ECO:0000259" key="1">
    <source>
        <dbReference type="PROSITE" id="PS50056"/>
    </source>
</evidence>
<dbReference type="PROSITE" id="PS00383">
    <property type="entry name" value="TYR_PHOSPHATASE_1"/>
    <property type="match status" value="1"/>
</dbReference>
<dbReference type="InterPro" id="IPR051029">
    <property type="entry name" value="mRNA_Capping_Enz/RNA_Phosphat"/>
</dbReference>
<proteinExistence type="predicted"/>
<evidence type="ECO:0000313" key="2">
    <source>
        <dbReference type="Ensembl" id="ENSOMYP00000128551.1"/>
    </source>
</evidence>
<dbReference type="InterPro" id="IPR016130">
    <property type="entry name" value="Tyr_Pase_AS"/>
</dbReference>
<dbReference type="Gene3D" id="3.90.190.10">
    <property type="entry name" value="Protein tyrosine phosphatase superfamily"/>
    <property type="match status" value="1"/>
</dbReference>
<sequence>MGLLVDLTNTTDFYSMTPTRSRTRVLHQCLSLSSPTGVHCTYGFNRTGFLICAYLVEKMDWSIEAAVAAFAQARAPGICKGDTSKSSSVIVDVPGPPPPNVIGQGLSYPPLLDRHFPGCSCYCLSGKVFPSTPCSGLSVAFCLSLSLCLSVCVSVSLCVSVCLKCPHHPLWTPFCLLFPQERIIDKVNGQPVPHYLIYDIIKLNVSQCDFNVRLLVEKMKTGQIDKTKEPFSVRNKPFFNIHAARKPLHVSHEVNDLIFQPCGSSKELKQYDNKIIEWVDKSFPNSYNTVTSSILSQKKTSEFLDRCALGAHRQNRKHHHDPDTELMPRTAPKTPNWAIPYSGGGPGQCSSVSMWLAERGPSWLQPAPFLPLRHRHLKNPSYL</sequence>
<name>A0A8K9X6Q3_ONCMY</name>
<evidence type="ECO:0000313" key="3">
    <source>
        <dbReference type="Proteomes" id="UP000694395"/>
    </source>
</evidence>
<dbReference type="GO" id="GO:0004484">
    <property type="term" value="F:mRNA guanylyltransferase activity"/>
    <property type="evidence" value="ECO:0007669"/>
    <property type="project" value="InterPro"/>
</dbReference>
<reference evidence="2" key="1">
    <citation type="submission" date="2020-07" db="EMBL/GenBank/DDBJ databases">
        <title>A long reads based de novo assembly of the rainbow trout Arlee double haploid line genome.</title>
        <authorList>
            <person name="Gao G."/>
            <person name="Palti Y."/>
        </authorList>
    </citation>
    <scope>NUCLEOTIDE SEQUENCE [LARGE SCALE GENOMIC DNA]</scope>
</reference>
<dbReference type="GO" id="GO:0005524">
    <property type="term" value="F:ATP binding"/>
    <property type="evidence" value="ECO:0007669"/>
    <property type="project" value="InterPro"/>
</dbReference>
<dbReference type="PANTHER" id="PTHR10367:SF17">
    <property type="entry name" value="MRNA-CAPPING ENZYME"/>
    <property type="match status" value="1"/>
</dbReference>
<dbReference type="GO" id="GO:0006370">
    <property type="term" value="P:7-methylguanosine mRNA capping"/>
    <property type="evidence" value="ECO:0007669"/>
    <property type="project" value="InterPro"/>
</dbReference>